<comment type="caution">
    <text evidence="1">The sequence shown here is derived from an EMBL/GenBank/DDBJ whole genome shotgun (WGS) entry which is preliminary data.</text>
</comment>
<proteinExistence type="predicted"/>
<name>A0A9W6ZHJ2_9STRA</name>
<accession>A0A9W6ZHJ2</accession>
<reference evidence="2" key="1">
    <citation type="journal article" date="2023" name="Commun. Biol.">
        <title>Genome analysis of Parmales, the sister group of diatoms, reveals the evolutionary specialization of diatoms from phago-mixotrophs to photoautotrophs.</title>
        <authorList>
            <person name="Ban H."/>
            <person name="Sato S."/>
            <person name="Yoshikawa S."/>
            <person name="Yamada K."/>
            <person name="Nakamura Y."/>
            <person name="Ichinomiya M."/>
            <person name="Sato N."/>
            <person name="Blanc-Mathieu R."/>
            <person name="Endo H."/>
            <person name="Kuwata A."/>
            <person name="Ogata H."/>
        </authorList>
    </citation>
    <scope>NUCLEOTIDE SEQUENCE [LARGE SCALE GENOMIC DNA]</scope>
    <source>
        <strain evidence="2">NIES 3700</strain>
    </source>
</reference>
<sequence length="94" mass="10878">MWPFGSSEPSPLNDQIISGTFPNVLKGCENQSTALFKCLDDLTLEDEKTSVSSCSELIKKYNDCSYSRKDEKRNEKFKRIQERVPEEYRYVASK</sequence>
<organism evidence="1 2">
    <name type="scientific">Triparma laevis f. longispina</name>
    <dbReference type="NCBI Taxonomy" id="1714387"/>
    <lineage>
        <taxon>Eukaryota</taxon>
        <taxon>Sar</taxon>
        <taxon>Stramenopiles</taxon>
        <taxon>Ochrophyta</taxon>
        <taxon>Bolidophyceae</taxon>
        <taxon>Parmales</taxon>
        <taxon>Triparmaceae</taxon>
        <taxon>Triparma</taxon>
    </lineage>
</organism>
<gene>
    <name evidence="1" type="ORF">TrLO_g9554</name>
</gene>
<dbReference type="OrthoDB" id="203133at2759"/>
<dbReference type="EMBL" id="BRXW01000397">
    <property type="protein sequence ID" value="GMH50664.1"/>
    <property type="molecule type" value="Genomic_DNA"/>
</dbReference>
<dbReference type="AlphaFoldDB" id="A0A9W6ZHJ2"/>
<keyword evidence="2" id="KW-1185">Reference proteome</keyword>
<dbReference type="Proteomes" id="UP001165122">
    <property type="component" value="Unassembled WGS sequence"/>
</dbReference>
<evidence type="ECO:0000313" key="2">
    <source>
        <dbReference type="Proteomes" id="UP001165122"/>
    </source>
</evidence>
<protein>
    <submittedName>
        <fullName evidence="1">Uncharacterized protein</fullName>
    </submittedName>
</protein>
<evidence type="ECO:0000313" key="1">
    <source>
        <dbReference type="EMBL" id="GMH50664.1"/>
    </source>
</evidence>